<dbReference type="EMBL" id="SDPN01000016">
    <property type="protein sequence ID" value="RXZ70266.1"/>
    <property type="molecule type" value="Genomic_DNA"/>
</dbReference>
<reference evidence="1 2" key="1">
    <citation type="submission" date="2019-01" db="EMBL/GenBank/DDBJ databases">
        <title>Agromyces.</title>
        <authorList>
            <person name="Li J."/>
        </authorList>
    </citation>
    <scope>NUCLEOTIDE SEQUENCE [LARGE SCALE GENOMIC DNA]</scope>
    <source>
        <strain evidence="1 2">DSM 15934</strain>
    </source>
</reference>
<dbReference type="OrthoDB" id="3265421at2"/>
<comment type="caution">
    <text evidence="1">The sequence shown here is derived from an EMBL/GenBank/DDBJ whole genome shotgun (WGS) entry which is preliminary data.</text>
</comment>
<dbReference type="RefSeq" id="WP_129520806.1">
    <property type="nucleotide sequence ID" value="NZ_SDPN01000016.1"/>
</dbReference>
<gene>
    <name evidence="1" type="ORF">ESP51_10240</name>
</gene>
<sequence>MILFADLSFGRAPGLYDAFSILAHPSWISLDVMLTTNHDIAGVTHSFYVLKIEDLSSLVRLACLSFCRAAHLAADYIHIDKSPLEARADGPLPRGSRRPTNAIERKVFNERSTLANRLSSMRAESRFTSQQWFSGLLPEVTSARSVLASADRLLRQEGPLERDLDAVLATYSIGVERFMKLALGTAAVSAGEGWPERMGSTRFGWGHALDEMDERLRTTFREAIAAGDWEHKRLLQTWICTIDNDPVWAATIRALRNYADAGRYHHLDQLTSREVNSRSSRAMWEEAERAAIDNDDYLRAQEARVQAAEPFDPFERRLRSAIADSVKRWVSIVCLFGFHGVLGEDWRRIGADALPDDALPVRALPRCERADSVFS</sequence>
<keyword evidence="2" id="KW-1185">Reference proteome</keyword>
<evidence type="ECO:0000313" key="2">
    <source>
        <dbReference type="Proteomes" id="UP000293865"/>
    </source>
</evidence>
<organism evidence="1 2">
    <name type="scientific">Agromyces albus</name>
    <dbReference type="NCBI Taxonomy" id="205332"/>
    <lineage>
        <taxon>Bacteria</taxon>
        <taxon>Bacillati</taxon>
        <taxon>Actinomycetota</taxon>
        <taxon>Actinomycetes</taxon>
        <taxon>Micrococcales</taxon>
        <taxon>Microbacteriaceae</taxon>
        <taxon>Agromyces</taxon>
    </lineage>
</organism>
<dbReference type="AlphaFoldDB" id="A0A4V1QXN4"/>
<evidence type="ECO:0000313" key="1">
    <source>
        <dbReference type="EMBL" id="RXZ70266.1"/>
    </source>
</evidence>
<protein>
    <submittedName>
        <fullName evidence="1">Uncharacterized protein</fullName>
    </submittedName>
</protein>
<dbReference type="Proteomes" id="UP000293865">
    <property type="component" value="Unassembled WGS sequence"/>
</dbReference>
<name>A0A4V1QXN4_9MICO</name>
<proteinExistence type="predicted"/>
<accession>A0A4V1QXN4</accession>